<dbReference type="SMART" id="SM00698">
    <property type="entry name" value="MORN"/>
    <property type="match status" value="4"/>
</dbReference>
<keyword evidence="1" id="KW-0677">Repeat</keyword>
<name>A0A4R5Q9U8_9PROT</name>
<dbReference type="AlphaFoldDB" id="A0A4R5Q9U8"/>
<evidence type="ECO:0000256" key="1">
    <source>
        <dbReference type="ARBA" id="ARBA00022737"/>
    </source>
</evidence>
<dbReference type="Proteomes" id="UP000295096">
    <property type="component" value="Unassembled WGS sequence"/>
</dbReference>
<evidence type="ECO:0000313" key="2">
    <source>
        <dbReference type="EMBL" id="TDH59790.1"/>
    </source>
</evidence>
<reference evidence="2 3" key="1">
    <citation type="journal article" date="2016" name="J. Microbiol.">
        <title>Dankookia rubra gen. nov., sp. nov., an alphaproteobacterium isolated from sediment of a shallow stream.</title>
        <authorList>
            <person name="Kim W.H."/>
            <person name="Kim D.H."/>
            <person name="Kang K."/>
            <person name="Ahn T.Y."/>
        </authorList>
    </citation>
    <scope>NUCLEOTIDE SEQUENCE [LARGE SCALE GENOMIC DNA]</scope>
    <source>
        <strain evidence="2 3">JCM30602</strain>
    </source>
</reference>
<accession>A0A4R5Q9U8</accession>
<dbReference type="PANTHER" id="PTHR23084:SF263">
    <property type="entry name" value="MORN REPEAT-CONTAINING PROTEIN 1"/>
    <property type="match status" value="1"/>
</dbReference>
<dbReference type="Gene3D" id="2.20.110.10">
    <property type="entry name" value="Histone H3 K4-specific methyltransferase SET7/9 N-terminal domain"/>
    <property type="match status" value="2"/>
</dbReference>
<dbReference type="InterPro" id="IPR003409">
    <property type="entry name" value="MORN"/>
</dbReference>
<dbReference type="RefSeq" id="WP_133291393.1">
    <property type="nucleotide sequence ID" value="NZ_SMSJ01000053.1"/>
</dbReference>
<evidence type="ECO:0008006" key="4">
    <source>
        <dbReference type="Google" id="ProtNLM"/>
    </source>
</evidence>
<sequence length="601" mass="66244">MVRTLRRALAYGILGLLVATFPSIAVERLERDTDATAAFMLPQTGYWRTRVQLMWNPIESKAVRRRYHLWDFLGIPATDVRWIPADLVRDQAGNISGYGRLLWLQLDSPPHLAQDVIAEYVGEMLDGMPHGQGRFKHRSGFEYKGTWLAGLFDGSGQLRFSDGGQYSGEFARGARQGKGVYIDAAGAVYDGEYDSDRPNGSGAYLPVGGVAFRALWKAGSEVPGSRSDLSADDQHFSGILSVQQQTDTGLRLSVLVDPQSTLESIALPYTSESTPNFLKIYPDDPRLIDVWRGSTEIQLTDEEKSSTAANPSFLGADVTRFQTVPIIFEFENSTSQMVGIEGAYLDIINSELDGEPAVQMIDQWEEAGFRPRVVVSNFGWTEAKNARLISAFTQRKAGAPTRDFVKNIGGIRPATANARTREIDFSSELAAAGVNIKALSEAPIFCGSRNGAVCLRLARASGIFGSLADMVSLSDPTFTVAVRGTLEYEWFDPVKKTDIRKKSPFQVVLPIGQLFTNAEKGEGGNPFIVRPKPYQLSIDRKAYRISLPVVDDVPPGVVGRWRFFLTAQKSSNHAFRLVLQLAGGREVRSREIRLLIFMPAG</sequence>
<dbReference type="Pfam" id="PF02493">
    <property type="entry name" value="MORN"/>
    <property type="match status" value="4"/>
</dbReference>
<evidence type="ECO:0000313" key="3">
    <source>
        <dbReference type="Proteomes" id="UP000295096"/>
    </source>
</evidence>
<proteinExistence type="predicted"/>
<keyword evidence="3" id="KW-1185">Reference proteome</keyword>
<dbReference type="PANTHER" id="PTHR23084">
    <property type="entry name" value="PHOSPHATIDYLINOSITOL-4-PHOSPHATE 5-KINASE RELATED"/>
    <property type="match status" value="1"/>
</dbReference>
<dbReference type="OrthoDB" id="7794320at2"/>
<comment type="caution">
    <text evidence="2">The sequence shown here is derived from an EMBL/GenBank/DDBJ whole genome shotgun (WGS) entry which is preliminary data.</text>
</comment>
<gene>
    <name evidence="2" type="ORF">E2C06_25430</name>
</gene>
<dbReference type="SUPFAM" id="SSF82185">
    <property type="entry name" value="Histone H3 K4-specific methyltransferase SET7/9 N-terminal domain"/>
    <property type="match status" value="1"/>
</dbReference>
<protein>
    <recommendedName>
        <fullName evidence="4">MORN repeat-containing protein</fullName>
    </recommendedName>
</protein>
<organism evidence="2 3">
    <name type="scientific">Dankookia rubra</name>
    <dbReference type="NCBI Taxonomy" id="1442381"/>
    <lineage>
        <taxon>Bacteria</taxon>
        <taxon>Pseudomonadati</taxon>
        <taxon>Pseudomonadota</taxon>
        <taxon>Alphaproteobacteria</taxon>
        <taxon>Acetobacterales</taxon>
        <taxon>Roseomonadaceae</taxon>
        <taxon>Dankookia</taxon>
    </lineage>
</organism>
<dbReference type="EMBL" id="SMSJ01000053">
    <property type="protein sequence ID" value="TDH59790.1"/>
    <property type="molecule type" value="Genomic_DNA"/>
</dbReference>